<name>A0AAU3H744_9ACTN</name>
<keyword evidence="6" id="KW-0614">Plasmid</keyword>
<sequence length="391" mass="43671">MMEHEADMEVVEAEVVDAELVDDSRLPAAVQPRPAAARPVVDRHTILYPGQGIPTESDQPTYTERDLYVSERTAERLENRSAPKNTSANYLSQRNKFADWCADESRVARPCTTATYVEYVAHLIELGRSPNAINAAMSAIRTWMPEDQKPGTKQARGMLNEYRKTWAKRTAVRKAPPVTDELLRAMVATCDLRTTAGRRDRCMLLLGRGALNRRIELADLSIADVAVDDDFVTLHIRSSKTDQEARGEHTDIPADDDPLLDPVAAVRDWLTALHHLGVREGAFFRALTSRGTLQNRAVAKERGDYVTGDAINDWVRSRAHKAGTKNWQQITAHGLRRGGAQAIAEAGGDPTKQGRWKPGSAVVKREYLDRAQSRAENPWLQVHAKRRENLT</sequence>
<geneLocation type="plasmid" evidence="6">
    <name>unnamed1</name>
</geneLocation>
<gene>
    <name evidence="6" type="ORF">OG626_36830</name>
</gene>
<dbReference type="PANTHER" id="PTHR34605">
    <property type="entry name" value="PHAGE_INTEGRASE DOMAIN-CONTAINING PROTEIN"/>
    <property type="match status" value="1"/>
</dbReference>
<dbReference type="AlphaFoldDB" id="A0AAU3H744"/>
<organism evidence="6">
    <name type="scientific">Streptomyces sp. NBC_01401</name>
    <dbReference type="NCBI Taxonomy" id="2903854"/>
    <lineage>
        <taxon>Bacteria</taxon>
        <taxon>Bacillati</taxon>
        <taxon>Actinomycetota</taxon>
        <taxon>Actinomycetes</taxon>
        <taxon>Kitasatosporales</taxon>
        <taxon>Streptomycetaceae</taxon>
        <taxon>Streptomyces</taxon>
    </lineage>
</organism>
<dbReference type="SUPFAM" id="SSF56349">
    <property type="entry name" value="DNA breaking-rejoining enzymes"/>
    <property type="match status" value="1"/>
</dbReference>
<evidence type="ECO:0000259" key="5">
    <source>
        <dbReference type="PROSITE" id="PS51900"/>
    </source>
</evidence>
<keyword evidence="2" id="KW-0233">DNA recombination</keyword>
<feature type="domain" description="Core-binding (CB)" evidence="5">
    <location>
        <begin position="68"/>
        <end position="148"/>
    </location>
</feature>
<dbReference type="InterPro" id="IPR044068">
    <property type="entry name" value="CB"/>
</dbReference>
<evidence type="ECO:0000256" key="3">
    <source>
        <dbReference type="PROSITE-ProRule" id="PRU01248"/>
    </source>
</evidence>
<feature type="domain" description="Tyr recombinase" evidence="4">
    <location>
        <begin position="173"/>
        <end position="380"/>
    </location>
</feature>
<accession>A0AAU3H744</accession>
<dbReference type="InterPro" id="IPR010998">
    <property type="entry name" value="Integrase_recombinase_N"/>
</dbReference>
<dbReference type="GO" id="GO:0006310">
    <property type="term" value="P:DNA recombination"/>
    <property type="evidence" value="ECO:0007669"/>
    <property type="project" value="UniProtKB-KW"/>
</dbReference>
<dbReference type="SUPFAM" id="SSF47823">
    <property type="entry name" value="lambda integrase-like, N-terminal domain"/>
    <property type="match status" value="1"/>
</dbReference>
<dbReference type="InterPro" id="IPR011010">
    <property type="entry name" value="DNA_brk_join_enz"/>
</dbReference>
<dbReference type="PANTHER" id="PTHR34605:SF4">
    <property type="entry name" value="DNA ADENINE METHYLTRANSFERASE"/>
    <property type="match status" value="1"/>
</dbReference>
<dbReference type="PROSITE" id="PS51898">
    <property type="entry name" value="TYR_RECOMBINASE"/>
    <property type="match status" value="1"/>
</dbReference>
<evidence type="ECO:0000256" key="1">
    <source>
        <dbReference type="ARBA" id="ARBA00023125"/>
    </source>
</evidence>
<dbReference type="RefSeq" id="WP_331762923.1">
    <property type="nucleotide sequence ID" value="NZ_CP109536.1"/>
</dbReference>
<dbReference type="GO" id="GO:0003677">
    <property type="term" value="F:DNA binding"/>
    <property type="evidence" value="ECO:0007669"/>
    <property type="project" value="UniProtKB-UniRule"/>
</dbReference>
<dbReference type="InterPro" id="IPR002104">
    <property type="entry name" value="Integrase_catalytic"/>
</dbReference>
<evidence type="ECO:0000256" key="2">
    <source>
        <dbReference type="ARBA" id="ARBA00023172"/>
    </source>
</evidence>
<keyword evidence="1 3" id="KW-0238">DNA-binding</keyword>
<evidence type="ECO:0000259" key="4">
    <source>
        <dbReference type="PROSITE" id="PS51898"/>
    </source>
</evidence>
<evidence type="ECO:0000313" key="6">
    <source>
        <dbReference type="EMBL" id="WTZ00426.1"/>
    </source>
</evidence>
<dbReference type="InterPro" id="IPR052925">
    <property type="entry name" value="Phage_Integrase-like_Recomb"/>
</dbReference>
<protein>
    <submittedName>
        <fullName evidence="6">Tyrosine-type recombinase/integrase</fullName>
    </submittedName>
</protein>
<dbReference type="InterPro" id="IPR013762">
    <property type="entry name" value="Integrase-like_cat_sf"/>
</dbReference>
<dbReference type="Gene3D" id="1.10.150.130">
    <property type="match status" value="1"/>
</dbReference>
<dbReference type="Gene3D" id="1.10.443.10">
    <property type="entry name" value="Intergrase catalytic core"/>
    <property type="match status" value="1"/>
</dbReference>
<proteinExistence type="predicted"/>
<dbReference type="GO" id="GO:0015074">
    <property type="term" value="P:DNA integration"/>
    <property type="evidence" value="ECO:0007669"/>
    <property type="project" value="InterPro"/>
</dbReference>
<dbReference type="PROSITE" id="PS51900">
    <property type="entry name" value="CB"/>
    <property type="match status" value="1"/>
</dbReference>
<reference evidence="6" key="1">
    <citation type="submission" date="2022-10" db="EMBL/GenBank/DDBJ databases">
        <title>The complete genomes of actinobacterial strains from the NBC collection.</title>
        <authorList>
            <person name="Joergensen T.S."/>
            <person name="Alvarez Arevalo M."/>
            <person name="Sterndorff E.B."/>
            <person name="Faurdal D."/>
            <person name="Vuksanovic O."/>
            <person name="Mourched A.-S."/>
            <person name="Charusanti P."/>
            <person name="Shaw S."/>
            <person name="Blin K."/>
            <person name="Weber T."/>
        </authorList>
    </citation>
    <scope>NUCLEOTIDE SEQUENCE</scope>
    <source>
        <strain evidence="6">NBC_01401</strain>
        <plasmid evidence="6">unnamed1</plasmid>
    </source>
</reference>
<dbReference type="EMBL" id="CP109536">
    <property type="protein sequence ID" value="WTZ00426.1"/>
    <property type="molecule type" value="Genomic_DNA"/>
</dbReference>